<reference evidence="1 2" key="1">
    <citation type="journal article" date="2014" name="Genome Announc.">
        <title>Draft Genome Sequence of the Algicidal Bacterium Mangrovimonas yunxiaonensis Strain LY01.</title>
        <authorList>
            <person name="Li Y."/>
            <person name="Zhu H."/>
            <person name="Li C."/>
            <person name="Zhang H."/>
            <person name="Chen Z."/>
            <person name="Zheng W."/>
            <person name="Xu H."/>
            <person name="Zheng T."/>
        </authorList>
    </citation>
    <scope>NUCLEOTIDE SEQUENCE [LARGE SCALE GENOMIC DNA]</scope>
    <source>
        <strain evidence="1 2">LY01</strain>
    </source>
</reference>
<evidence type="ECO:0000313" key="1">
    <source>
        <dbReference type="EMBL" id="KFB00709.1"/>
    </source>
</evidence>
<gene>
    <name evidence="1" type="ORF">IA57_09605</name>
</gene>
<dbReference type="AlphaFoldDB" id="A0A084TJ23"/>
<dbReference type="eggNOG" id="ENOG5032TKH">
    <property type="taxonomic scope" value="Bacteria"/>
</dbReference>
<evidence type="ECO:0000313" key="2">
    <source>
        <dbReference type="Proteomes" id="UP000028521"/>
    </source>
</evidence>
<sequence>MATERLIKKWFSCWEAGAINSLPISEKFKHTSPFGTIEGQQTYLELVYNNKNKFLNHTFVIHDAMYNKHKACVRYTAIQDDFKLDVSEWYVIKDNLIQEVIAYYHIGNIREDRLLTP</sequence>
<dbReference type="EMBL" id="JPFK01000007">
    <property type="protein sequence ID" value="KFB00709.1"/>
    <property type="molecule type" value="Genomic_DNA"/>
</dbReference>
<dbReference type="OrthoDB" id="1442537at2"/>
<dbReference type="Proteomes" id="UP000028521">
    <property type="component" value="Unassembled WGS sequence"/>
</dbReference>
<accession>A0A084TJ23</accession>
<name>A0A084TJ23_9FLAO</name>
<organism evidence="1 2">
    <name type="scientific">Mangrovimonas yunxiaonensis</name>
    <dbReference type="NCBI Taxonomy" id="1197477"/>
    <lineage>
        <taxon>Bacteria</taxon>
        <taxon>Pseudomonadati</taxon>
        <taxon>Bacteroidota</taxon>
        <taxon>Flavobacteriia</taxon>
        <taxon>Flavobacteriales</taxon>
        <taxon>Flavobacteriaceae</taxon>
        <taxon>Mangrovimonas</taxon>
    </lineage>
</organism>
<dbReference type="SUPFAM" id="SSF54427">
    <property type="entry name" value="NTF2-like"/>
    <property type="match status" value="1"/>
</dbReference>
<reference evidence="2" key="2">
    <citation type="submission" date="2014-07" db="EMBL/GenBank/DDBJ databases">
        <title>Genome sequence of Mangrovimonas yunxiaonensis.</title>
        <authorList>
            <person name="Li Y."/>
            <person name="Zheng T."/>
        </authorList>
    </citation>
    <scope>NUCLEOTIDE SEQUENCE [LARGE SCALE GENOMIC DNA]</scope>
    <source>
        <strain evidence="2">LY01</strain>
    </source>
</reference>
<dbReference type="Gene3D" id="3.10.450.50">
    <property type="match status" value="1"/>
</dbReference>
<dbReference type="InterPro" id="IPR032710">
    <property type="entry name" value="NTF2-like_dom_sf"/>
</dbReference>
<dbReference type="RefSeq" id="WP_036122393.1">
    <property type="nucleotide sequence ID" value="NZ_BMET01000006.1"/>
</dbReference>
<protein>
    <recommendedName>
        <fullName evidence="3">SnoaL-like domain-containing protein</fullName>
    </recommendedName>
</protein>
<keyword evidence="2" id="KW-1185">Reference proteome</keyword>
<proteinExistence type="predicted"/>
<comment type="caution">
    <text evidence="1">The sequence shown here is derived from an EMBL/GenBank/DDBJ whole genome shotgun (WGS) entry which is preliminary data.</text>
</comment>
<evidence type="ECO:0008006" key="3">
    <source>
        <dbReference type="Google" id="ProtNLM"/>
    </source>
</evidence>